<dbReference type="CDD" id="cd08253">
    <property type="entry name" value="zeta_crystallin"/>
    <property type="match status" value="1"/>
</dbReference>
<dbReference type="SUPFAM" id="SSF51735">
    <property type="entry name" value="NAD(P)-binding Rossmann-fold domains"/>
    <property type="match status" value="1"/>
</dbReference>
<dbReference type="InterPro" id="IPR036291">
    <property type="entry name" value="NAD(P)-bd_dom_sf"/>
</dbReference>
<organism evidence="3">
    <name type="scientific">Ascaris suum</name>
    <name type="common">Pig roundworm</name>
    <name type="synonym">Ascaris lumbricoides</name>
    <dbReference type="NCBI Taxonomy" id="6253"/>
    <lineage>
        <taxon>Eukaryota</taxon>
        <taxon>Metazoa</taxon>
        <taxon>Ecdysozoa</taxon>
        <taxon>Nematoda</taxon>
        <taxon>Chromadorea</taxon>
        <taxon>Rhabditida</taxon>
        <taxon>Spirurina</taxon>
        <taxon>Ascaridomorpha</taxon>
        <taxon>Ascaridoidea</taxon>
        <taxon>Ascarididae</taxon>
        <taxon>Ascaris</taxon>
    </lineage>
</organism>
<dbReference type="GO" id="GO:0003730">
    <property type="term" value="F:mRNA 3'-UTR binding"/>
    <property type="evidence" value="ECO:0007669"/>
    <property type="project" value="TreeGrafter"/>
</dbReference>
<dbReference type="InterPro" id="IPR013154">
    <property type="entry name" value="ADH-like_N"/>
</dbReference>
<dbReference type="Gene3D" id="3.40.50.720">
    <property type="entry name" value="NAD(P)-binding Rossmann-like Domain"/>
    <property type="match status" value="1"/>
</dbReference>
<dbReference type="Gene3D" id="3.90.180.10">
    <property type="entry name" value="Medium-chain alcohol dehydrogenases, catalytic domain"/>
    <property type="match status" value="1"/>
</dbReference>
<accession>F1L4J7</accession>
<dbReference type="FunFam" id="3.40.50.720:FF:000244">
    <property type="entry name" value="quinone oxidoreductase"/>
    <property type="match status" value="1"/>
</dbReference>
<dbReference type="PANTHER" id="PTHR44154:SF1">
    <property type="entry name" value="QUINONE OXIDOREDUCTASE"/>
    <property type="match status" value="1"/>
</dbReference>
<reference evidence="3" key="1">
    <citation type="journal article" date="2011" name="Genome Res.">
        <title>Deep small RNA sequencing from the nematode Ascaris reveals conservation, functional diversification, and novel developmental profiles.</title>
        <authorList>
            <person name="Wang J."/>
            <person name="Czech B."/>
            <person name="Crunk A."/>
            <person name="Wallace A."/>
            <person name="Mitreva M."/>
            <person name="Hannon G.J."/>
            <person name="Davis R.E."/>
        </authorList>
    </citation>
    <scope>NUCLEOTIDE SEQUENCE</scope>
</reference>
<feature type="domain" description="Enoyl reductase (ER)" evidence="2">
    <location>
        <begin position="13"/>
        <end position="321"/>
    </location>
</feature>
<dbReference type="GO" id="GO:0005829">
    <property type="term" value="C:cytosol"/>
    <property type="evidence" value="ECO:0007669"/>
    <property type="project" value="TreeGrafter"/>
</dbReference>
<evidence type="ECO:0000256" key="1">
    <source>
        <dbReference type="ARBA" id="ARBA00022857"/>
    </source>
</evidence>
<dbReference type="InterPro" id="IPR013149">
    <property type="entry name" value="ADH-like_C"/>
</dbReference>
<evidence type="ECO:0000313" key="3">
    <source>
        <dbReference type="EMBL" id="ADY45051.1"/>
    </source>
</evidence>
<dbReference type="InterPro" id="IPR011032">
    <property type="entry name" value="GroES-like_sf"/>
</dbReference>
<dbReference type="GO" id="GO:0003960">
    <property type="term" value="F:quinone reductase (NADPH) activity"/>
    <property type="evidence" value="ECO:0007669"/>
    <property type="project" value="TreeGrafter"/>
</dbReference>
<keyword evidence="1" id="KW-0521">NADP</keyword>
<dbReference type="InterPro" id="IPR020843">
    <property type="entry name" value="ER"/>
</dbReference>
<dbReference type="AlphaFoldDB" id="F1L4J7"/>
<dbReference type="Pfam" id="PF00107">
    <property type="entry name" value="ADH_zinc_N"/>
    <property type="match status" value="1"/>
</dbReference>
<dbReference type="SUPFAM" id="SSF50129">
    <property type="entry name" value="GroES-like"/>
    <property type="match status" value="1"/>
</dbReference>
<sequence>MKTWRAAVVRTFGDPERIQIENQTNLPQLTSPNQALIRVKCAGVNPVDTYIRSGHYSVLPHLPYTPGREGSGIVEQVGEKAKNFQVGDRVWFTDPLIGSCADYSIADKFYKLNDETSFAEGATLGIKYMTAYRALFLKADAQAGQTVLIHGASGGVGLAACQLAFASSLRVIGTASTVDGRQLVKENGAEFVVDHSKDDYWEELKEAYPSGFDVILEMLANANLEHDFELVANNGCIIVIGSRGTVEVNPRLLMVKEACVRGTLLAKSNANEYDLMSAQIGRLLNESAIRPVISKRFPLRQLSVAHRYIIHHTGSQGSVVIDMDLG</sequence>
<evidence type="ECO:0000259" key="2">
    <source>
        <dbReference type="SMART" id="SM00829"/>
    </source>
</evidence>
<dbReference type="GO" id="GO:0070402">
    <property type="term" value="F:NADPH binding"/>
    <property type="evidence" value="ECO:0007669"/>
    <property type="project" value="TreeGrafter"/>
</dbReference>
<dbReference type="InterPro" id="IPR051603">
    <property type="entry name" value="Zinc-ADH_QOR/CCCR"/>
</dbReference>
<dbReference type="Pfam" id="PF08240">
    <property type="entry name" value="ADH_N"/>
    <property type="match status" value="1"/>
</dbReference>
<protein>
    <submittedName>
        <fullName evidence="3">Zeta-crystallin</fullName>
    </submittedName>
</protein>
<name>F1L4J7_ASCSU</name>
<dbReference type="PANTHER" id="PTHR44154">
    <property type="entry name" value="QUINONE OXIDOREDUCTASE"/>
    <property type="match status" value="1"/>
</dbReference>
<dbReference type="EMBL" id="JI171225">
    <property type="protein sequence ID" value="ADY45051.1"/>
    <property type="molecule type" value="mRNA"/>
</dbReference>
<dbReference type="SMART" id="SM00829">
    <property type="entry name" value="PKS_ER"/>
    <property type="match status" value="1"/>
</dbReference>
<proteinExistence type="evidence at transcript level"/>